<feature type="region of interest" description="Disordered" evidence="1">
    <location>
        <begin position="44"/>
        <end position="106"/>
    </location>
</feature>
<feature type="region of interest" description="Disordered" evidence="1">
    <location>
        <begin position="1"/>
        <end position="27"/>
    </location>
</feature>
<dbReference type="Proteomes" id="UP001497382">
    <property type="component" value="Unassembled WGS sequence"/>
</dbReference>
<protein>
    <submittedName>
        <fullName evidence="2">Uncharacterized protein</fullName>
    </submittedName>
</protein>
<evidence type="ECO:0000313" key="3">
    <source>
        <dbReference type="Proteomes" id="UP001497382"/>
    </source>
</evidence>
<sequence length="106" mass="11931">MDNNKRKPTLNDLGDQGRLVKRRRYDNEEVRRRVALDIKAYLDDLNQPAPGGEQLEEAIPDPPAVPSPPPRALDGPAQRRRPDLDPSKSSPGPPQDDAEMDKRTRD</sequence>
<evidence type="ECO:0000313" key="2">
    <source>
        <dbReference type="EMBL" id="CAL1267117.1"/>
    </source>
</evidence>
<name>A0AAV1Z6P5_9ARAC</name>
<dbReference type="EMBL" id="CAXIEN010000026">
    <property type="protein sequence ID" value="CAL1267117.1"/>
    <property type="molecule type" value="Genomic_DNA"/>
</dbReference>
<feature type="compositionally biased region" description="Pro residues" evidence="1">
    <location>
        <begin position="60"/>
        <end position="71"/>
    </location>
</feature>
<accession>A0AAV1Z6P5</accession>
<comment type="caution">
    <text evidence="2">The sequence shown here is derived from an EMBL/GenBank/DDBJ whole genome shotgun (WGS) entry which is preliminary data.</text>
</comment>
<gene>
    <name evidence="2" type="ORF">LARSCL_LOCUS3473</name>
</gene>
<keyword evidence="3" id="KW-1185">Reference proteome</keyword>
<proteinExistence type="predicted"/>
<reference evidence="2 3" key="1">
    <citation type="submission" date="2024-04" db="EMBL/GenBank/DDBJ databases">
        <authorList>
            <person name="Rising A."/>
            <person name="Reimegard J."/>
            <person name="Sonavane S."/>
            <person name="Akerstrom W."/>
            <person name="Nylinder S."/>
            <person name="Hedman E."/>
            <person name="Kallberg Y."/>
        </authorList>
    </citation>
    <scope>NUCLEOTIDE SEQUENCE [LARGE SCALE GENOMIC DNA]</scope>
</reference>
<organism evidence="2 3">
    <name type="scientific">Larinioides sclopetarius</name>
    <dbReference type="NCBI Taxonomy" id="280406"/>
    <lineage>
        <taxon>Eukaryota</taxon>
        <taxon>Metazoa</taxon>
        <taxon>Ecdysozoa</taxon>
        <taxon>Arthropoda</taxon>
        <taxon>Chelicerata</taxon>
        <taxon>Arachnida</taxon>
        <taxon>Araneae</taxon>
        <taxon>Araneomorphae</taxon>
        <taxon>Entelegynae</taxon>
        <taxon>Araneoidea</taxon>
        <taxon>Araneidae</taxon>
        <taxon>Larinioides</taxon>
    </lineage>
</organism>
<evidence type="ECO:0000256" key="1">
    <source>
        <dbReference type="SAM" id="MobiDB-lite"/>
    </source>
</evidence>
<dbReference type="AlphaFoldDB" id="A0AAV1Z6P5"/>